<dbReference type="HOGENOM" id="CLU_334647_0_0_1"/>
<gene>
    <name evidence="2" type="ORF">LALA0_S08e01992g</name>
</gene>
<dbReference type="RefSeq" id="XP_022629634.1">
    <property type="nucleotide sequence ID" value="XM_022771012.1"/>
</dbReference>
<evidence type="ECO:0000256" key="1">
    <source>
        <dbReference type="SAM" id="MobiDB-lite"/>
    </source>
</evidence>
<dbReference type="Pfam" id="PF07964">
    <property type="entry name" value="Red1"/>
    <property type="match status" value="1"/>
</dbReference>
<reference evidence="2 3" key="1">
    <citation type="submission" date="2014-12" db="EMBL/GenBank/DDBJ databases">
        <authorList>
            <person name="Neuveglise Cecile"/>
        </authorList>
    </citation>
    <scope>NUCLEOTIDE SEQUENCE [LARGE SCALE GENOMIC DNA]</scope>
    <source>
        <strain evidence="2 3">CBS 12615</strain>
    </source>
</reference>
<keyword evidence="3" id="KW-1185">Reference proteome</keyword>
<name>A0A0C7NA82_9SACH</name>
<accession>A0A0C7NA82</accession>
<feature type="region of interest" description="Disordered" evidence="1">
    <location>
        <begin position="511"/>
        <end position="531"/>
    </location>
</feature>
<feature type="region of interest" description="Disordered" evidence="1">
    <location>
        <begin position="371"/>
        <end position="404"/>
    </location>
</feature>
<dbReference type="InterPro" id="IPR012491">
    <property type="entry name" value="Red1/Rec10"/>
</dbReference>
<feature type="region of interest" description="Disordered" evidence="1">
    <location>
        <begin position="429"/>
        <end position="498"/>
    </location>
</feature>
<dbReference type="GeneID" id="34686922"/>
<feature type="compositionally biased region" description="Basic and acidic residues" evidence="1">
    <location>
        <begin position="488"/>
        <end position="498"/>
    </location>
</feature>
<dbReference type="EMBL" id="LN736367">
    <property type="protein sequence ID" value="CEP63417.1"/>
    <property type="molecule type" value="Genomic_DNA"/>
</dbReference>
<sequence length="762" mass="86379">MVERREVFEQLKRAVQDGGNRERPQFLRELQEQKQEESDGNGPLLPQILVLDLLNATECSAIQYKWSVADVVIQNLSSVQFQGWLPDKTSIWDKLMNSTIWEDSKSFDLHILETLLSFSVNGKATDAWRGIALLLDIAKRYRAVCIPVLISLSQGKYGRSMAQILDQTQDFQLAVNLVKLLIYLTINGTSASSKWQKNLILELWDEPSRNRKFFGNSEFLALVNDKNACVCDFVLKNMGDFSNMGIVSAAFYSRGAERIKFDIRCIQFTRQAIYAWTSLGALYEFELQSFVISATEKGVLLINRVGSVASAIRALDPVRDNECLMARSFSVEFTDKTLSQNIIKQCRRHKISESQSFISLQFDLSRQEDAEDSQECAPLALPTPERESSEAQRSPRSVMMPRPKVPLTVVRKPKPKPLKLVFPSWKVHKMPHKPKNSHMEKRWDFESSNDTENEQVGVPESPTVAAQANLSRDREPSSDQSPLVMAQKRREERAGRRGKELVLAKAPAKMTLAEPSQQHRHQNGSTNLTKAKISKFTCDQQREKVKSSSGISKKEILQLDSIFNSLGPNGRQKDKLGKNPSTRRKRNADESLATETRATKPSEASEIPIKNIADASMELPNHDSLTMTSKPPTTAIAESTSLDVTTLTTTFPGTKDGPLGASFTNQLQDQIFCSIRQFTDEFARKMKIINQEVNRRISIELSQKYQLLFSQLQESFERDMAQMSQYLNGVKDMLHMPEDQLIHAIESQQRQQPQQNPEEDKQ</sequence>
<dbReference type="OrthoDB" id="3980800at2759"/>
<evidence type="ECO:0000313" key="2">
    <source>
        <dbReference type="EMBL" id="CEP63417.1"/>
    </source>
</evidence>
<proteinExistence type="predicted"/>
<protein>
    <submittedName>
        <fullName evidence="2">LALA0S08e01992g1_1</fullName>
    </submittedName>
</protein>
<feature type="region of interest" description="Disordered" evidence="1">
    <location>
        <begin position="743"/>
        <end position="762"/>
    </location>
</feature>
<dbReference type="STRING" id="1245769.A0A0C7NA82"/>
<dbReference type="GO" id="GO:0007131">
    <property type="term" value="P:reciprocal meiotic recombination"/>
    <property type="evidence" value="ECO:0007669"/>
    <property type="project" value="InterPro"/>
</dbReference>
<organism evidence="2 3">
    <name type="scientific">Lachancea lanzarotensis</name>
    <dbReference type="NCBI Taxonomy" id="1245769"/>
    <lineage>
        <taxon>Eukaryota</taxon>
        <taxon>Fungi</taxon>
        <taxon>Dikarya</taxon>
        <taxon>Ascomycota</taxon>
        <taxon>Saccharomycotina</taxon>
        <taxon>Saccharomycetes</taxon>
        <taxon>Saccharomycetales</taxon>
        <taxon>Saccharomycetaceae</taxon>
        <taxon>Lachancea</taxon>
    </lineage>
</organism>
<feature type="region of interest" description="Disordered" evidence="1">
    <location>
        <begin position="563"/>
        <end position="609"/>
    </location>
</feature>
<dbReference type="AlphaFoldDB" id="A0A0C7NA82"/>
<dbReference type="Proteomes" id="UP000054304">
    <property type="component" value="Unassembled WGS sequence"/>
</dbReference>
<evidence type="ECO:0000313" key="3">
    <source>
        <dbReference type="Proteomes" id="UP000054304"/>
    </source>
</evidence>